<reference evidence="13 15" key="1">
    <citation type="submission" date="2016-10" db="EMBL/GenBank/DDBJ databases">
        <title>Complete Genome Sequence of Acetogen Clostridium formicoaceticum ATCC 27076.</title>
        <authorList>
            <person name="Bao T."/>
            <person name="Cheng C."/>
            <person name="Zhao J."/>
            <person name="Yang S.-T."/>
            <person name="Wang J."/>
            <person name="Wang M."/>
        </authorList>
    </citation>
    <scope>NUCLEOTIDE SEQUENCE [LARGE SCALE GENOMIC DNA]</scope>
    <source>
        <strain evidence="13 15">ATCC 27076</strain>
    </source>
</reference>
<evidence type="ECO:0000259" key="12">
    <source>
        <dbReference type="PROSITE" id="PS51177"/>
    </source>
</evidence>
<dbReference type="NCBIfam" id="NF006767">
    <property type="entry name" value="PRK09289.1"/>
    <property type="match status" value="1"/>
</dbReference>
<dbReference type="PANTHER" id="PTHR21098">
    <property type="entry name" value="RIBOFLAVIN SYNTHASE ALPHA CHAIN"/>
    <property type="match status" value="1"/>
</dbReference>
<dbReference type="NCBIfam" id="TIGR00187">
    <property type="entry name" value="ribE"/>
    <property type="match status" value="1"/>
</dbReference>
<feature type="domain" description="Lumazine-binding" evidence="12">
    <location>
        <begin position="97"/>
        <end position="193"/>
    </location>
</feature>
<evidence type="ECO:0000313" key="13">
    <source>
        <dbReference type="EMBL" id="AOY75029.1"/>
    </source>
</evidence>
<feature type="domain" description="Lumazine-binding" evidence="12">
    <location>
        <begin position="1"/>
        <end position="96"/>
    </location>
</feature>
<dbReference type="EMBL" id="CP017603">
    <property type="protein sequence ID" value="AOY75029.1"/>
    <property type="molecule type" value="Genomic_DNA"/>
</dbReference>
<proteinExistence type="predicted"/>
<dbReference type="Proteomes" id="UP000192478">
    <property type="component" value="Chromosome"/>
</dbReference>
<keyword evidence="15" id="KW-1185">Reference proteome</keyword>
<dbReference type="RefSeq" id="WP_070964170.1">
    <property type="nucleotide sequence ID" value="NZ_CP017603.1"/>
</dbReference>
<name>A0AAC9RQZ3_9CLOT</name>
<evidence type="ECO:0000256" key="9">
    <source>
        <dbReference type="ARBA" id="ARBA00022737"/>
    </source>
</evidence>
<evidence type="ECO:0000256" key="11">
    <source>
        <dbReference type="PROSITE-ProRule" id="PRU00524"/>
    </source>
</evidence>
<evidence type="ECO:0000256" key="10">
    <source>
        <dbReference type="NCBIfam" id="TIGR00187"/>
    </source>
</evidence>
<dbReference type="InterPro" id="IPR017938">
    <property type="entry name" value="Riboflavin_synthase-like_b-brl"/>
</dbReference>
<dbReference type="FunFam" id="2.40.30.20:FF:000003">
    <property type="entry name" value="Riboflavin synthase, alpha subunit"/>
    <property type="match status" value="1"/>
</dbReference>
<dbReference type="Proteomes" id="UP000177894">
    <property type="component" value="Chromosome"/>
</dbReference>
<organism evidence="14 16">
    <name type="scientific">Clostridium formicaceticum</name>
    <dbReference type="NCBI Taxonomy" id="1497"/>
    <lineage>
        <taxon>Bacteria</taxon>
        <taxon>Bacillati</taxon>
        <taxon>Bacillota</taxon>
        <taxon>Clostridia</taxon>
        <taxon>Eubacteriales</taxon>
        <taxon>Clostridiaceae</taxon>
        <taxon>Clostridium</taxon>
    </lineage>
</organism>
<dbReference type="PIRSF" id="PIRSF000498">
    <property type="entry name" value="Riboflavin_syn_A"/>
    <property type="match status" value="1"/>
</dbReference>
<dbReference type="KEGG" id="cfm:BJL90_03425"/>
<dbReference type="PANTHER" id="PTHR21098:SF12">
    <property type="entry name" value="RIBOFLAVIN SYNTHASE"/>
    <property type="match status" value="1"/>
</dbReference>
<sequence>MFTGIVEEIGKIKGLHKSGDGASMIIEAKRVLQDVKLGDSIATNGVCLTVNYFDSNSFQVDVMAETMRRSNLKDLRIGSPVNLERALAIGDRLGGHLVSGHIDGVGEVKHHQREDNAVWITIDTPSNLLKYIILKGSITVDGVSLTVAYVDDKCFKVSMIPHTRDETILIDKRIGETVNLECDMIGKYIEKLMTFEKKKPEKKDISLDFLAEHGFVR</sequence>
<evidence type="ECO:0000313" key="16">
    <source>
        <dbReference type="Proteomes" id="UP000192478"/>
    </source>
</evidence>
<protein>
    <recommendedName>
        <fullName evidence="6 10">Riboflavin synthase</fullName>
        <ecNumber evidence="5 10">2.5.1.9</ecNumber>
    </recommendedName>
</protein>
<evidence type="ECO:0000313" key="15">
    <source>
        <dbReference type="Proteomes" id="UP000177894"/>
    </source>
</evidence>
<evidence type="ECO:0000256" key="6">
    <source>
        <dbReference type="ARBA" id="ARBA00013950"/>
    </source>
</evidence>
<evidence type="ECO:0000256" key="3">
    <source>
        <dbReference type="ARBA" id="ARBA00004887"/>
    </source>
</evidence>
<reference evidence="14 16" key="2">
    <citation type="submission" date="2017-03" db="EMBL/GenBank/DDBJ databases">
        <title>Complete sequence of Clostridium formicaceticum DSM 92.</title>
        <authorList>
            <person name="Poehlein A."/>
            <person name="Karl M."/>
            <person name="Bengelsdorf F.R."/>
            <person name="Duerre P."/>
            <person name="Daniel R."/>
        </authorList>
    </citation>
    <scope>NUCLEOTIDE SEQUENCE [LARGE SCALE GENOMIC DNA]</scope>
    <source>
        <strain evidence="14 16">DSM 92</strain>
    </source>
</reference>
<keyword evidence="9" id="KW-0677">Repeat</keyword>
<comment type="subunit">
    <text evidence="4">Homotrimer.</text>
</comment>
<dbReference type="Pfam" id="PF00677">
    <property type="entry name" value="Lum_binding"/>
    <property type="match status" value="2"/>
</dbReference>
<gene>
    <name evidence="14" type="primary">ribE</name>
    <name evidence="13" type="ORF">BJL90_03425</name>
    <name evidence="14" type="ORF">CLFO_39260</name>
</gene>
<dbReference type="PROSITE" id="PS51177">
    <property type="entry name" value="LUMAZINE_BIND"/>
    <property type="match status" value="2"/>
</dbReference>
<dbReference type="EMBL" id="CP020559">
    <property type="protein sequence ID" value="ARE89448.1"/>
    <property type="molecule type" value="Genomic_DNA"/>
</dbReference>
<dbReference type="AlphaFoldDB" id="A0AAC9RQZ3"/>
<keyword evidence="8 14" id="KW-0808">Transferase</keyword>
<feature type="repeat" description="Lumazine-binding" evidence="11">
    <location>
        <begin position="97"/>
        <end position="193"/>
    </location>
</feature>
<dbReference type="SUPFAM" id="SSF63380">
    <property type="entry name" value="Riboflavin synthase domain-like"/>
    <property type="match status" value="2"/>
</dbReference>
<evidence type="ECO:0000256" key="5">
    <source>
        <dbReference type="ARBA" id="ARBA00012827"/>
    </source>
</evidence>
<dbReference type="CDD" id="cd00402">
    <property type="entry name" value="Riboflavin_synthase_like"/>
    <property type="match status" value="1"/>
</dbReference>
<comment type="catalytic activity">
    <reaction evidence="1">
        <text>2 6,7-dimethyl-8-(1-D-ribityl)lumazine + H(+) = 5-amino-6-(D-ribitylamino)uracil + riboflavin</text>
        <dbReference type="Rhea" id="RHEA:20772"/>
        <dbReference type="ChEBI" id="CHEBI:15378"/>
        <dbReference type="ChEBI" id="CHEBI:15934"/>
        <dbReference type="ChEBI" id="CHEBI:57986"/>
        <dbReference type="ChEBI" id="CHEBI:58201"/>
        <dbReference type="EC" id="2.5.1.9"/>
    </reaction>
</comment>
<comment type="pathway">
    <text evidence="3">Cofactor biosynthesis; riboflavin biosynthesis; riboflavin from 2-hydroxy-3-oxobutyl phosphate and 5-amino-6-(D-ribitylamino)uracil: step 2/2.</text>
</comment>
<evidence type="ECO:0000256" key="7">
    <source>
        <dbReference type="ARBA" id="ARBA00022619"/>
    </source>
</evidence>
<dbReference type="NCBIfam" id="NF009566">
    <property type="entry name" value="PRK13020.1"/>
    <property type="match status" value="1"/>
</dbReference>
<evidence type="ECO:0000256" key="4">
    <source>
        <dbReference type="ARBA" id="ARBA00011233"/>
    </source>
</evidence>
<comment type="function">
    <text evidence="2">Catalyzes the dismutation of two molecules of 6,7-dimethyl-8-ribityllumazine, resulting in the formation of riboflavin and 5-amino-6-(D-ribitylamino)uracil.</text>
</comment>
<dbReference type="GO" id="GO:0004746">
    <property type="term" value="F:riboflavin synthase activity"/>
    <property type="evidence" value="ECO:0007669"/>
    <property type="project" value="UniProtKB-UniRule"/>
</dbReference>
<evidence type="ECO:0000256" key="8">
    <source>
        <dbReference type="ARBA" id="ARBA00022679"/>
    </source>
</evidence>
<evidence type="ECO:0000256" key="2">
    <source>
        <dbReference type="ARBA" id="ARBA00002803"/>
    </source>
</evidence>
<feature type="repeat" description="Lumazine-binding" evidence="11">
    <location>
        <begin position="1"/>
        <end position="96"/>
    </location>
</feature>
<evidence type="ECO:0000256" key="1">
    <source>
        <dbReference type="ARBA" id="ARBA00000968"/>
    </source>
</evidence>
<dbReference type="InterPro" id="IPR001783">
    <property type="entry name" value="Lumazine-bd"/>
</dbReference>
<dbReference type="InterPro" id="IPR023366">
    <property type="entry name" value="ATP_synth_asu-like_sf"/>
</dbReference>
<keyword evidence="7" id="KW-0686">Riboflavin biosynthesis</keyword>
<dbReference type="GO" id="GO:0009231">
    <property type="term" value="P:riboflavin biosynthetic process"/>
    <property type="evidence" value="ECO:0007669"/>
    <property type="project" value="UniProtKB-KW"/>
</dbReference>
<dbReference type="FunFam" id="2.40.30.20:FF:000004">
    <property type="entry name" value="Riboflavin synthase, alpha subunit"/>
    <property type="match status" value="1"/>
</dbReference>
<dbReference type="EC" id="2.5.1.9" evidence="5 10"/>
<dbReference type="InterPro" id="IPR026017">
    <property type="entry name" value="Lumazine-bd_dom"/>
</dbReference>
<dbReference type="Gene3D" id="2.40.30.20">
    <property type="match status" value="2"/>
</dbReference>
<evidence type="ECO:0000313" key="14">
    <source>
        <dbReference type="EMBL" id="ARE89448.1"/>
    </source>
</evidence>
<accession>A0AAC9RQZ3</accession>